<feature type="compositionally biased region" description="Basic and acidic residues" evidence="1">
    <location>
        <begin position="98"/>
        <end position="115"/>
    </location>
</feature>
<evidence type="ECO:0000313" key="3">
    <source>
        <dbReference type="Proteomes" id="UP001168821"/>
    </source>
</evidence>
<accession>A0AA38HZZ4</accession>
<dbReference type="Proteomes" id="UP001168821">
    <property type="component" value="Unassembled WGS sequence"/>
</dbReference>
<evidence type="ECO:0000313" key="2">
    <source>
        <dbReference type="EMBL" id="KAJ3646624.1"/>
    </source>
</evidence>
<organism evidence="2 3">
    <name type="scientific">Zophobas morio</name>
    <dbReference type="NCBI Taxonomy" id="2755281"/>
    <lineage>
        <taxon>Eukaryota</taxon>
        <taxon>Metazoa</taxon>
        <taxon>Ecdysozoa</taxon>
        <taxon>Arthropoda</taxon>
        <taxon>Hexapoda</taxon>
        <taxon>Insecta</taxon>
        <taxon>Pterygota</taxon>
        <taxon>Neoptera</taxon>
        <taxon>Endopterygota</taxon>
        <taxon>Coleoptera</taxon>
        <taxon>Polyphaga</taxon>
        <taxon>Cucujiformia</taxon>
        <taxon>Tenebrionidae</taxon>
        <taxon>Zophobas</taxon>
    </lineage>
</organism>
<evidence type="ECO:0000256" key="1">
    <source>
        <dbReference type="SAM" id="MobiDB-lite"/>
    </source>
</evidence>
<dbReference type="AlphaFoldDB" id="A0AA38HZZ4"/>
<comment type="caution">
    <text evidence="2">The sequence shown here is derived from an EMBL/GenBank/DDBJ whole genome shotgun (WGS) entry which is preliminary data.</text>
</comment>
<dbReference type="EMBL" id="JALNTZ010000007">
    <property type="protein sequence ID" value="KAJ3646624.1"/>
    <property type="molecule type" value="Genomic_DNA"/>
</dbReference>
<keyword evidence="3" id="KW-1185">Reference proteome</keyword>
<proteinExistence type="predicted"/>
<sequence>MVVSDYVSKWDEAFAILNQEATTVATKLIDNWISRFGIPMELHSRSRNGAPQDPRGEISGWRSEVYRIRRKPKTKMKIVHLDRLMKHNSDTIDVSDADDQKQGGDSVTKETHTPPRNDVYGSSSMYMFILIGEIDNTRNYFNLPTLYTLKWTQNWNMCRALSTDNTECYAQDCKIT</sequence>
<name>A0AA38HZZ4_9CUCU</name>
<feature type="region of interest" description="Disordered" evidence="1">
    <location>
        <begin position="91"/>
        <end position="118"/>
    </location>
</feature>
<reference evidence="2" key="1">
    <citation type="journal article" date="2023" name="G3 (Bethesda)">
        <title>Whole genome assemblies of Zophobas morio and Tenebrio molitor.</title>
        <authorList>
            <person name="Kaur S."/>
            <person name="Stinson S.A."/>
            <person name="diCenzo G.C."/>
        </authorList>
    </citation>
    <scope>NUCLEOTIDE SEQUENCE</scope>
    <source>
        <strain evidence="2">QUZm001</strain>
    </source>
</reference>
<protein>
    <recommendedName>
        <fullName evidence="4">Integrase catalytic domain-containing protein</fullName>
    </recommendedName>
</protein>
<evidence type="ECO:0008006" key="4">
    <source>
        <dbReference type="Google" id="ProtNLM"/>
    </source>
</evidence>
<gene>
    <name evidence="2" type="ORF">Zmor_024203</name>
</gene>